<feature type="domain" description="Terminase ATPase subunit N-terminal" evidence="1">
    <location>
        <begin position="12"/>
        <end position="64"/>
    </location>
</feature>
<dbReference type="EMBL" id="MAJD01000001">
    <property type="protein sequence ID" value="OBX35670.1"/>
    <property type="molecule type" value="Genomic_DNA"/>
</dbReference>
<dbReference type="AlphaFoldDB" id="A0A1B8P0B4"/>
<reference evidence="2 3" key="1">
    <citation type="submission" date="2016-06" db="EMBL/GenBank/DDBJ databases">
        <title>Genome sequence of halotolerant plant growth promoting strain of Halomonas elongata HEK1 isolated from salterns of Rann of Kutch, Gujarat, India.</title>
        <authorList>
            <person name="Gaba S."/>
            <person name="Singh R.N."/>
            <person name="Abrol S."/>
            <person name="Kaushik R."/>
            <person name="Saxena A.K."/>
        </authorList>
    </citation>
    <scope>NUCLEOTIDE SEQUENCE [LARGE SCALE GENOMIC DNA]</scope>
    <source>
        <strain evidence="2 3">HEK1</strain>
    </source>
</reference>
<evidence type="ECO:0000313" key="3">
    <source>
        <dbReference type="Proteomes" id="UP000092504"/>
    </source>
</evidence>
<gene>
    <name evidence="2" type="ORF">A8U91_00002</name>
</gene>
<dbReference type="Pfam" id="PF06056">
    <property type="entry name" value="Terminase_5"/>
    <property type="match status" value="1"/>
</dbReference>
<name>A0A1B8P0B4_HALEL</name>
<evidence type="ECO:0000313" key="2">
    <source>
        <dbReference type="EMBL" id="OBX35670.1"/>
    </source>
</evidence>
<dbReference type="InterPro" id="IPR010332">
    <property type="entry name" value="ATPase_terminase-su_N"/>
</dbReference>
<proteinExistence type="predicted"/>
<organism evidence="2 3">
    <name type="scientific">Halomonas elongata</name>
    <dbReference type="NCBI Taxonomy" id="2746"/>
    <lineage>
        <taxon>Bacteria</taxon>
        <taxon>Pseudomonadati</taxon>
        <taxon>Pseudomonadota</taxon>
        <taxon>Gammaproteobacteria</taxon>
        <taxon>Oceanospirillales</taxon>
        <taxon>Halomonadaceae</taxon>
        <taxon>Halomonas</taxon>
    </lineage>
</organism>
<comment type="caution">
    <text evidence="2">The sequence shown here is derived from an EMBL/GenBank/DDBJ whole genome shotgun (WGS) entry which is preliminary data.</text>
</comment>
<sequence length="68" mass="7879">MTTPLPDTPDSPRLTARHLYWQGWRVVRIAEFLDIKTPTVHSWKERDGWATASPTERVEGALELDWCS</sequence>
<dbReference type="Proteomes" id="UP000092504">
    <property type="component" value="Unassembled WGS sequence"/>
</dbReference>
<evidence type="ECO:0000259" key="1">
    <source>
        <dbReference type="Pfam" id="PF06056"/>
    </source>
</evidence>
<protein>
    <submittedName>
        <fullName evidence="2">Putative ATPase subunit of terminase (GpP-like)</fullName>
    </submittedName>
</protein>
<accession>A0A1B8P0B4</accession>